<evidence type="ECO:0000313" key="3">
    <source>
        <dbReference type="Proteomes" id="UP000186400"/>
    </source>
</evidence>
<proteinExistence type="predicted"/>
<dbReference type="Proteomes" id="UP000186400">
    <property type="component" value="Unassembled WGS sequence"/>
</dbReference>
<protein>
    <recommendedName>
        <fullName evidence="4">Transposase/invertase (TIGR01784 family)</fullName>
    </recommendedName>
</protein>
<feature type="compositionally biased region" description="Basic and acidic residues" evidence="1">
    <location>
        <begin position="76"/>
        <end position="101"/>
    </location>
</feature>
<dbReference type="EMBL" id="FTMS01000007">
    <property type="protein sequence ID" value="SIQ34879.1"/>
    <property type="molecule type" value="Genomic_DNA"/>
</dbReference>
<evidence type="ECO:0000256" key="1">
    <source>
        <dbReference type="SAM" id="MobiDB-lite"/>
    </source>
</evidence>
<feature type="region of interest" description="Disordered" evidence="1">
    <location>
        <begin position="52"/>
        <end position="101"/>
    </location>
</feature>
<gene>
    <name evidence="2" type="ORF">SAMN05920897_10798</name>
</gene>
<dbReference type="RefSeq" id="WP_076488529.1">
    <property type="nucleotide sequence ID" value="NZ_FTMS01000007.1"/>
</dbReference>
<dbReference type="AlphaFoldDB" id="A0A1N6S1F6"/>
<dbReference type="PANTHER" id="PTHR41317:SF1">
    <property type="entry name" value="PD-(D_E)XK NUCLEASE FAMILY TRANSPOSASE"/>
    <property type="match status" value="1"/>
</dbReference>
<sequence>MEDPIMKAILEDTSEIREAEKRYQAFTADEELQDRLEARDKFRRTHLQLLHDAEQKGKAEGKEEGLQQGIEQGIEQGREEGREEERAKRLESARRLKDRKMPLEEIAEITNLTPEEIQEL</sequence>
<name>A0A1N6S1F6_9SPIO</name>
<keyword evidence="3" id="KW-1185">Reference proteome</keyword>
<feature type="compositionally biased region" description="Basic and acidic residues" evidence="1">
    <location>
        <begin position="52"/>
        <end position="65"/>
    </location>
</feature>
<organism evidence="2 3">
    <name type="scientific">Alkalispirochaeta americana</name>
    <dbReference type="NCBI Taxonomy" id="159291"/>
    <lineage>
        <taxon>Bacteria</taxon>
        <taxon>Pseudomonadati</taxon>
        <taxon>Spirochaetota</taxon>
        <taxon>Spirochaetia</taxon>
        <taxon>Spirochaetales</taxon>
        <taxon>Spirochaetaceae</taxon>
        <taxon>Alkalispirochaeta</taxon>
    </lineage>
</organism>
<feature type="compositionally biased region" description="Low complexity" evidence="1">
    <location>
        <begin position="66"/>
        <end position="75"/>
    </location>
</feature>
<evidence type="ECO:0008006" key="4">
    <source>
        <dbReference type="Google" id="ProtNLM"/>
    </source>
</evidence>
<reference evidence="2 3" key="1">
    <citation type="submission" date="2017-01" db="EMBL/GenBank/DDBJ databases">
        <authorList>
            <person name="Mah S.A."/>
            <person name="Swanson W.J."/>
            <person name="Moy G.W."/>
            <person name="Vacquier V.D."/>
        </authorList>
    </citation>
    <scope>NUCLEOTIDE SEQUENCE [LARGE SCALE GENOMIC DNA]</scope>
    <source>
        <strain evidence="2 3">ASpG1</strain>
    </source>
</reference>
<evidence type="ECO:0000313" key="2">
    <source>
        <dbReference type="EMBL" id="SIQ34879.1"/>
    </source>
</evidence>
<dbReference type="PANTHER" id="PTHR41317">
    <property type="entry name" value="PD-(D_E)XK NUCLEASE FAMILY TRANSPOSASE"/>
    <property type="match status" value="1"/>
</dbReference>
<accession>A0A1N6S1F6</accession>
<dbReference type="OrthoDB" id="357854at2"/>